<feature type="compositionally biased region" description="Basic and acidic residues" evidence="4">
    <location>
        <begin position="123"/>
        <end position="138"/>
    </location>
</feature>
<reference evidence="6" key="2">
    <citation type="submission" date="2023-05" db="EMBL/GenBank/DDBJ databases">
        <authorList>
            <consortium name="Lawrence Berkeley National Laboratory"/>
            <person name="Steindorff A."/>
            <person name="Hensen N."/>
            <person name="Bonometti L."/>
            <person name="Westerberg I."/>
            <person name="Brannstrom I.O."/>
            <person name="Guillou S."/>
            <person name="Cros-Aarteil S."/>
            <person name="Calhoun S."/>
            <person name="Haridas S."/>
            <person name="Kuo A."/>
            <person name="Mondo S."/>
            <person name="Pangilinan J."/>
            <person name="Riley R."/>
            <person name="Labutti K."/>
            <person name="Andreopoulos B."/>
            <person name="Lipzen A."/>
            <person name="Chen C."/>
            <person name="Yanf M."/>
            <person name="Daum C."/>
            <person name="Ng V."/>
            <person name="Clum A."/>
            <person name="Ohm R."/>
            <person name="Martin F."/>
            <person name="Silar P."/>
            <person name="Natvig D."/>
            <person name="Lalanne C."/>
            <person name="Gautier V."/>
            <person name="Ament-Velasquez S.L."/>
            <person name="Kruys A."/>
            <person name="Hutchinson M.I."/>
            <person name="Powell A.J."/>
            <person name="Barry K."/>
            <person name="Miller A.N."/>
            <person name="Grigoriev I.V."/>
            <person name="Debuchy R."/>
            <person name="Gladieux P."/>
            <person name="Thoren M.H."/>
            <person name="Johannesson H."/>
        </authorList>
    </citation>
    <scope>NUCLEOTIDE SEQUENCE</scope>
    <source>
        <strain evidence="6">CBS 990.96</strain>
    </source>
</reference>
<feature type="domain" description="PNPLA" evidence="5">
    <location>
        <begin position="241"/>
        <end position="344"/>
    </location>
</feature>
<keyword evidence="1" id="KW-0378">Hydrolase</keyword>
<dbReference type="GO" id="GO:0016020">
    <property type="term" value="C:membrane"/>
    <property type="evidence" value="ECO:0007669"/>
    <property type="project" value="TreeGrafter"/>
</dbReference>
<evidence type="ECO:0000256" key="3">
    <source>
        <dbReference type="ARBA" id="ARBA00023098"/>
    </source>
</evidence>
<dbReference type="GO" id="GO:0046486">
    <property type="term" value="P:glycerolipid metabolic process"/>
    <property type="evidence" value="ECO:0007669"/>
    <property type="project" value="UniProtKB-ARBA"/>
</dbReference>
<dbReference type="AlphaFoldDB" id="A0AAN7H197"/>
<keyword evidence="7" id="KW-1185">Reference proteome</keyword>
<sequence length="654" mass="73634">MDNSSAISMVNNVDPDDLEEQIRQLAPGCDADDEYTDDHNYVKPPPIISNLSSNDPDNPAGTSRWNEYTKGWQVPRLTNEAVQKQTEFLVEEARRGLQAFRDRYWRCEAMDSSGRRRCKNYSRSHDKGHQFDYHDGKSQDSPSSSTSDIAELYSQDLESGQYQSSYDPETYEQLWEEIGKIRALDSDLIIETLARAARFSGIHRIKRQRTCSPARKPNMAYAKTTPWYIRVKPKTAGPRILTLDGGGIRGIIQLVILSEIERTIGLRIPIQEFFDLVIAAGSGSIVALGVFVKGWTVDGAIERFTKFSENAFALRTALRVFSKLAEPFCDYKYKEASLENAVKKTFSETGDRYLFGQSSKQTRKGQGERVKVGIVTSQEGRHGPCLIANYSRNPVSKSQNGKTRRIKYDWLQREDEQAKDFRIWQTTIKNPISLALDELRRIWTSELDSHIPPDIMLSIGTGIQVDGEGNPTDSRPARLKKMKDRVGSRVREAIDTGLDTVGTTLACHDEWVDFQSRLRPGGRLESNSHRLNIGLSAKPPRLDAFSDIITSLSSYTTMSEHITAVARRLMASVFYLEDLLSRGMPGGEHENVIHCRLAQSEGTLSLLALRPKFRALEVPAQGSSGDVIINDIIFLNGTEDPDFDYQTLSARVKF</sequence>
<feature type="region of interest" description="Disordered" evidence="4">
    <location>
        <begin position="29"/>
        <end position="66"/>
    </location>
</feature>
<evidence type="ECO:0000313" key="6">
    <source>
        <dbReference type="EMBL" id="KAK4231466.1"/>
    </source>
</evidence>
<protein>
    <recommendedName>
        <fullName evidence="5">PNPLA domain-containing protein</fullName>
    </recommendedName>
</protein>
<evidence type="ECO:0000256" key="2">
    <source>
        <dbReference type="ARBA" id="ARBA00022963"/>
    </source>
</evidence>
<feature type="compositionally biased region" description="Polar residues" evidence="4">
    <location>
        <begin position="49"/>
        <end position="66"/>
    </location>
</feature>
<reference evidence="6" key="1">
    <citation type="journal article" date="2023" name="Mol. Phylogenet. Evol.">
        <title>Genome-scale phylogeny and comparative genomics of the fungal order Sordariales.</title>
        <authorList>
            <person name="Hensen N."/>
            <person name="Bonometti L."/>
            <person name="Westerberg I."/>
            <person name="Brannstrom I.O."/>
            <person name="Guillou S."/>
            <person name="Cros-Aarteil S."/>
            <person name="Calhoun S."/>
            <person name="Haridas S."/>
            <person name="Kuo A."/>
            <person name="Mondo S."/>
            <person name="Pangilinan J."/>
            <person name="Riley R."/>
            <person name="LaButti K."/>
            <person name="Andreopoulos B."/>
            <person name="Lipzen A."/>
            <person name="Chen C."/>
            <person name="Yan M."/>
            <person name="Daum C."/>
            <person name="Ng V."/>
            <person name="Clum A."/>
            <person name="Steindorff A."/>
            <person name="Ohm R.A."/>
            <person name="Martin F."/>
            <person name="Silar P."/>
            <person name="Natvig D.O."/>
            <person name="Lalanne C."/>
            <person name="Gautier V."/>
            <person name="Ament-Velasquez S.L."/>
            <person name="Kruys A."/>
            <person name="Hutchinson M.I."/>
            <person name="Powell A.J."/>
            <person name="Barry K."/>
            <person name="Miller A.N."/>
            <person name="Grigoriev I.V."/>
            <person name="Debuchy R."/>
            <person name="Gladieux P."/>
            <person name="Hiltunen Thoren M."/>
            <person name="Johannesson H."/>
        </authorList>
    </citation>
    <scope>NUCLEOTIDE SEQUENCE</scope>
    <source>
        <strain evidence="6">CBS 990.96</strain>
    </source>
</reference>
<evidence type="ECO:0000259" key="5">
    <source>
        <dbReference type="Pfam" id="PF01734"/>
    </source>
</evidence>
<dbReference type="Pfam" id="PF01734">
    <property type="entry name" value="Patatin"/>
    <property type="match status" value="1"/>
</dbReference>
<dbReference type="InterPro" id="IPR016035">
    <property type="entry name" value="Acyl_Trfase/lysoPLipase"/>
</dbReference>
<organism evidence="6 7">
    <name type="scientific">Podospora fimiseda</name>
    <dbReference type="NCBI Taxonomy" id="252190"/>
    <lineage>
        <taxon>Eukaryota</taxon>
        <taxon>Fungi</taxon>
        <taxon>Dikarya</taxon>
        <taxon>Ascomycota</taxon>
        <taxon>Pezizomycotina</taxon>
        <taxon>Sordariomycetes</taxon>
        <taxon>Sordariomycetidae</taxon>
        <taxon>Sordariales</taxon>
        <taxon>Podosporaceae</taxon>
        <taxon>Podospora</taxon>
    </lineage>
</organism>
<evidence type="ECO:0000313" key="7">
    <source>
        <dbReference type="Proteomes" id="UP001301958"/>
    </source>
</evidence>
<dbReference type="EMBL" id="MU865292">
    <property type="protein sequence ID" value="KAK4231466.1"/>
    <property type="molecule type" value="Genomic_DNA"/>
</dbReference>
<accession>A0AAN7H197</accession>
<keyword evidence="3" id="KW-0443">Lipid metabolism</keyword>
<dbReference type="GO" id="GO:0047499">
    <property type="term" value="F:calcium-independent phospholipase A2 activity"/>
    <property type="evidence" value="ECO:0007669"/>
    <property type="project" value="TreeGrafter"/>
</dbReference>
<name>A0AAN7H197_9PEZI</name>
<dbReference type="InterPro" id="IPR002641">
    <property type="entry name" value="PNPLA_dom"/>
</dbReference>
<gene>
    <name evidence="6" type="ORF">QBC38DRAFT_451096</name>
</gene>
<dbReference type="PANTHER" id="PTHR24185">
    <property type="entry name" value="CALCIUM-INDEPENDENT PHOSPHOLIPASE A2-GAMMA"/>
    <property type="match status" value="1"/>
</dbReference>
<dbReference type="GO" id="GO:0019369">
    <property type="term" value="P:arachidonate metabolic process"/>
    <property type="evidence" value="ECO:0007669"/>
    <property type="project" value="TreeGrafter"/>
</dbReference>
<dbReference type="Gene3D" id="3.40.1090.10">
    <property type="entry name" value="Cytosolic phospholipase A2 catalytic domain"/>
    <property type="match status" value="1"/>
</dbReference>
<evidence type="ECO:0000256" key="1">
    <source>
        <dbReference type="ARBA" id="ARBA00022801"/>
    </source>
</evidence>
<evidence type="ECO:0000256" key="4">
    <source>
        <dbReference type="SAM" id="MobiDB-lite"/>
    </source>
</evidence>
<dbReference type="PANTHER" id="PTHR24185:SF1">
    <property type="entry name" value="CALCIUM-INDEPENDENT PHOSPHOLIPASE A2-GAMMA"/>
    <property type="match status" value="1"/>
</dbReference>
<proteinExistence type="predicted"/>
<keyword evidence="2" id="KW-0442">Lipid degradation</keyword>
<dbReference type="Proteomes" id="UP001301958">
    <property type="component" value="Unassembled WGS sequence"/>
</dbReference>
<dbReference type="SUPFAM" id="SSF52151">
    <property type="entry name" value="FabD/lysophospholipase-like"/>
    <property type="match status" value="1"/>
</dbReference>
<comment type="caution">
    <text evidence="6">The sequence shown here is derived from an EMBL/GenBank/DDBJ whole genome shotgun (WGS) entry which is preliminary data.</text>
</comment>
<dbReference type="GO" id="GO:0016042">
    <property type="term" value="P:lipid catabolic process"/>
    <property type="evidence" value="ECO:0007669"/>
    <property type="project" value="UniProtKB-KW"/>
</dbReference>
<feature type="region of interest" description="Disordered" evidence="4">
    <location>
        <begin position="116"/>
        <end position="147"/>
    </location>
</feature>